<reference evidence="3 4" key="1">
    <citation type="submission" date="2013-01" db="EMBL/GenBank/DDBJ databases">
        <title>The Genome Sequence of Clostridium clostridioforme 90A8.</title>
        <authorList>
            <consortium name="The Broad Institute Genome Sequencing Platform"/>
            <person name="Earl A."/>
            <person name="Ward D."/>
            <person name="Feldgarden M."/>
            <person name="Gevers D."/>
            <person name="Courvalin P."/>
            <person name="Lambert T."/>
            <person name="Walker B."/>
            <person name="Young S.K."/>
            <person name="Zeng Q."/>
            <person name="Gargeya S."/>
            <person name="Fitzgerald M."/>
            <person name="Haas B."/>
            <person name="Abouelleil A."/>
            <person name="Alvarado L."/>
            <person name="Arachchi H.M."/>
            <person name="Berlin A.M."/>
            <person name="Chapman S.B."/>
            <person name="Dewar J."/>
            <person name="Goldberg J."/>
            <person name="Griggs A."/>
            <person name="Gujja S."/>
            <person name="Hansen M."/>
            <person name="Howarth C."/>
            <person name="Imamovic A."/>
            <person name="Larimer J."/>
            <person name="McCowan C."/>
            <person name="Murphy C."/>
            <person name="Neiman D."/>
            <person name="Pearson M."/>
            <person name="Priest M."/>
            <person name="Roberts A."/>
            <person name="Saif S."/>
            <person name="Shea T."/>
            <person name="Sisk P."/>
            <person name="Sykes S."/>
            <person name="Wortman J."/>
            <person name="Nusbaum C."/>
            <person name="Birren B."/>
        </authorList>
    </citation>
    <scope>NUCLEOTIDE SEQUENCE [LARGE SCALE GENOMIC DNA]</scope>
    <source>
        <strain evidence="3 4">90A8</strain>
    </source>
</reference>
<dbReference type="GO" id="GO:0005509">
    <property type="term" value="F:calcium ion binding"/>
    <property type="evidence" value="ECO:0007669"/>
    <property type="project" value="InterPro"/>
</dbReference>
<dbReference type="PATRIC" id="fig|999408.3.peg.3612"/>
<dbReference type="HOGENOM" id="CLU_1007333_0_0_9"/>
<dbReference type="GeneID" id="57964457"/>
<dbReference type="EMBL" id="AGYR01000036">
    <property type="protein sequence ID" value="ENZ13057.1"/>
    <property type="molecule type" value="Genomic_DNA"/>
</dbReference>
<gene>
    <name evidence="3" type="ORF">HMPREF1090_03338</name>
</gene>
<comment type="caution">
    <text evidence="3">The sequence shown here is derived from an EMBL/GenBank/DDBJ whole genome shotgun (WGS) entry which is preliminary data.</text>
</comment>
<evidence type="ECO:0000256" key="1">
    <source>
        <dbReference type="SAM" id="Phobius"/>
    </source>
</evidence>
<feature type="domain" description="EF-hand" evidence="2">
    <location>
        <begin position="164"/>
        <end position="199"/>
    </location>
</feature>
<feature type="transmembrane region" description="Helical" evidence="1">
    <location>
        <begin position="45"/>
        <end position="67"/>
    </location>
</feature>
<dbReference type="RefSeq" id="WP_002593532.1">
    <property type="nucleotide sequence ID" value="NZ_KB850978.1"/>
</dbReference>
<evidence type="ECO:0000313" key="4">
    <source>
        <dbReference type="Proteomes" id="UP000013085"/>
    </source>
</evidence>
<dbReference type="InterPro" id="IPR045535">
    <property type="entry name" value="ThsA_Macro"/>
</dbReference>
<dbReference type="Proteomes" id="UP000013085">
    <property type="component" value="Unassembled WGS sequence"/>
</dbReference>
<proteinExistence type="predicted"/>
<accession>A0A0E2H848</accession>
<protein>
    <recommendedName>
        <fullName evidence="2">EF-hand domain-containing protein</fullName>
    </recommendedName>
</protein>
<keyword evidence="1" id="KW-0472">Membrane</keyword>
<evidence type="ECO:0000313" key="3">
    <source>
        <dbReference type="EMBL" id="ENZ13057.1"/>
    </source>
</evidence>
<keyword evidence="1" id="KW-0812">Transmembrane</keyword>
<sequence>MLKLLKKSSTWALSIITVVFTFVPESVFGKWKWLPNASDEANVVLARVLAFIAALVISIIINTLYVLGRRSIRIKGKNYSIQVQYGDLFKMRACKIVIPFDECFTTSVGAAPSDINPDSICGQYLKEYPIQDIQSLIDNVQLKPAKGKSKYQNKERYDSGKLVPNGNYLLMAFAKLDKDGLGRMTRDEFLACLSVLWKEIDKYYGQKDVCIPVLGSGITRMDDTSLTQQELLEIIIGSYRLSPHKMKSPSQLHIVCKKREDFSLNKVGENM</sequence>
<dbReference type="PROSITE" id="PS50222">
    <property type="entry name" value="EF_HAND_2"/>
    <property type="match status" value="1"/>
</dbReference>
<dbReference type="InterPro" id="IPR002048">
    <property type="entry name" value="EF_hand_dom"/>
</dbReference>
<dbReference type="Pfam" id="PF20016">
    <property type="entry name" value="ThsA_Macro"/>
    <property type="match status" value="1"/>
</dbReference>
<name>A0A0E2H848_9FIRM</name>
<keyword evidence="1" id="KW-1133">Transmembrane helix</keyword>
<dbReference type="AlphaFoldDB" id="A0A0E2H848"/>
<organism evidence="3 4">
    <name type="scientific">[Clostridium] clostridioforme 90A8</name>
    <dbReference type="NCBI Taxonomy" id="999408"/>
    <lineage>
        <taxon>Bacteria</taxon>
        <taxon>Bacillati</taxon>
        <taxon>Bacillota</taxon>
        <taxon>Clostridia</taxon>
        <taxon>Lachnospirales</taxon>
        <taxon>Lachnospiraceae</taxon>
        <taxon>Enterocloster</taxon>
    </lineage>
</organism>
<evidence type="ECO:0000259" key="2">
    <source>
        <dbReference type="PROSITE" id="PS50222"/>
    </source>
</evidence>